<protein>
    <submittedName>
        <fullName evidence="1">Uncharacterized protein</fullName>
    </submittedName>
</protein>
<dbReference type="Proteomes" id="UP000821845">
    <property type="component" value="Chromosome 7"/>
</dbReference>
<keyword evidence="2" id="KW-1185">Reference proteome</keyword>
<reference evidence="1" key="1">
    <citation type="submission" date="2020-05" db="EMBL/GenBank/DDBJ databases">
        <title>Large-scale comparative analyses of tick genomes elucidate their genetic diversity and vector capacities.</title>
        <authorList>
            <person name="Jia N."/>
            <person name="Wang J."/>
            <person name="Shi W."/>
            <person name="Du L."/>
            <person name="Sun Y."/>
            <person name="Zhan W."/>
            <person name="Jiang J."/>
            <person name="Wang Q."/>
            <person name="Zhang B."/>
            <person name="Ji P."/>
            <person name="Sakyi L.B."/>
            <person name="Cui X."/>
            <person name="Yuan T."/>
            <person name="Jiang B."/>
            <person name="Yang W."/>
            <person name="Lam T.T.-Y."/>
            <person name="Chang Q."/>
            <person name="Ding S."/>
            <person name="Wang X."/>
            <person name="Zhu J."/>
            <person name="Ruan X."/>
            <person name="Zhao L."/>
            <person name="Wei J."/>
            <person name="Que T."/>
            <person name="Du C."/>
            <person name="Cheng J."/>
            <person name="Dai P."/>
            <person name="Han X."/>
            <person name="Huang E."/>
            <person name="Gao Y."/>
            <person name="Liu J."/>
            <person name="Shao H."/>
            <person name="Ye R."/>
            <person name="Li L."/>
            <person name="Wei W."/>
            <person name="Wang X."/>
            <person name="Wang C."/>
            <person name="Yang T."/>
            <person name="Huo Q."/>
            <person name="Li W."/>
            <person name="Guo W."/>
            <person name="Chen H."/>
            <person name="Zhou L."/>
            <person name="Ni X."/>
            <person name="Tian J."/>
            <person name="Zhou Y."/>
            <person name="Sheng Y."/>
            <person name="Liu T."/>
            <person name="Pan Y."/>
            <person name="Xia L."/>
            <person name="Li J."/>
            <person name="Zhao F."/>
            <person name="Cao W."/>
        </authorList>
    </citation>
    <scope>NUCLEOTIDE SEQUENCE</scope>
    <source>
        <strain evidence="1">Hyas-2018</strain>
    </source>
</reference>
<dbReference type="EMBL" id="CM023487">
    <property type="protein sequence ID" value="KAH6925996.1"/>
    <property type="molecule type" value="Genomic_DNA"/>
</dbReference>
<name>A0ACB7RTG4_HYAAI</name>
<sequence>MDFVHILIKIVLFLVKILASVYAVVTLPVYIVFQKPWNYWRRSKTCFAKPVEENDPSTPYWRLRNYQQVPTLKGVDTLDKLARQAIRTWPLRRCLGTRPILRRTEEKQADSGKIFKKVALGDYQWLTYHEVDRKIELTARGLRSIGARPRQYLAILAETRAEWLLTAHACFRSNIPLVTLYATLGDDAIVSAINETQATLLVTSEDLLPRVQNVVSKMPLLTHIVCIENLDSWLPTLEEQVPKVIPFSSLEGLSSNFVAERGSPTTDDVAVVMYTSGSSGVPKGVVVKHRNIMAAIQSLGTIRQAYCSDDDTYIAYLPLAHVFELAVESLVFGTGTPIGYSSALTLTDASTGVAKGSRGDATILRPTQMAAVPLVIDRICKSISDVVASKGLLFKALFSYAVDYKDFWHDCGFDTPLLNLFVFNRVRSVLGSRLKVLVCGSAPLSTRTRRYARACLCCHVIEAYGMTETCAVATANDIDDTSVGRVGAPVPGCYVRLVDWPEGSYCVWDKPNPRGEIVVGGPCVAHGYLNRKDLTRKVFSYEAGVRWFYTGDIGEIFPDGTLRIVDRKKELVKLQYGEYVSLGHVESVLKTCPLVDNALVYGDPLHTYLVALVAPNRQQLQRLAQDLGKTAEEKKPTLGELCEDPEVTKAAAESILSFARESGELQKTEVPLKLKLCADEWRPDTGLVTATLKIRRKPLQDFYERDIKALYGTAEQSVLAQA</sequence>
<accession>A0ACB7RTG4</accession>
<evidence type="ECO:0000313" key="2">
    <source>
        <dbReference type="Proteomes" id="UP000821845"/>
    </source>
</evidence>
<gene>
    <name evidence="1" type="ORF">HPB50_012935</name>
</gene>
<evidence type="ECO:0000313" key="1">
    <source>
        <dbReference type="EMBL" id="KAH6925996.1"/>
    </source>
</evidence>
<proteinExistence type="predicted"/>
<organism evidence="1 2">
    <name type="scientific">Hyalomma asiaticum</name>
    <name type="common">Tick</name>
    <dbReference type="NCBI Taxonomy" id="266040"/>
    <lineage>
        <taxon>Eukaryota</taxon>
        <taxon>Metazoa</taxon>
        <taxon>Ecdysozoa</taxon>
        <taxon>Arthropoda</taxon>
        <taxon>Chelicerata</taxon>
        <taxon>Arachnida</taxon>
        <taxon>Acari</taxon>
        <taxon>Parasitiformes</taxon>
        <taxon>Ixodida</taxon>
        <taxon>Ixodoidea</taxon>
        <taxon>Ixodidae</taxon>
        <taxon>Hyalomminae</taxon>
        <taxon>Hyalomma</taxon>
    </lineage>
</organism>
<comment type="caution">
    <text evidence="1">The sequence shown here is derived from an EMBL/GenBank/DDBJ whole genome shotgun (WGS) entry which is preliminary data.</text>
</comment>